<dbReference type="Proteomes" id="UP000013024">
    <property type="component" value="Unassembled WGS sequence"/>
</dbReference>
<dbReference type="InterPro" id="IPR042098">
    <property type="entry name" value="TauD-like_sf"/>
</dbReference>
<dbReference type="EMBL" id="APQI01000004">
    <property type="protein sequence ID" value="ENV99504.1"/>
    <property type="molecule type" value="Genomic_DNA"/>
</dbReference>
<dbReference type="Gene3D" id="3.60.130.10">
    <property type="entry name" value="Clavaminate synthase-like"/>
    <property type="match status" value="1"/>
</dbReference>
<reference evidence="2 3" key="1">
    <citation type="submission" date="2013-02" db="EMBL/GenBank/DDBJ databases">
        <title>The Genome Sequence of Acinetobacter calcoaceticus CIP 81.8.</title>
        <authorList>
            <consortium name="The Broad Institute Genome Sequencing Platform"/>
            <consortium name="The Broad Institute Genome Sequencing Center for Infectious Disease"/>
            <person name="Cerqueira G."/>
            <person name="Feldgarden M."/>
            <person name="Courvalin P."/>
            <person name="Perichon B."/>
            <person name="Grillot-Courvalin C."/>
            <person name="Clermont D."/>
            <person name="Rocha E."/>
            <person name="Yoon E.-J."/>
            <person name="Nemec A."/>
            <person name="Walker B."/>
            <person name="Young S.K."/>
            <person name="Zeng Q."/>
            <person name="Gargeya S."/>
            <person name="Fitzgerald M."/>
            <person name="Haas B."/>
            <person name="Abouelleil A."/>
            <person name="Alvarado L."/>
            <person name="Arachchi H.M."/>
            <person name="Berlin A.M."/>
            <person name="Chapman S.B."/>
            <person name="Dewar J."/>
            <person name="Goldberg J."/>
            <person name="Griggs A."/>
            <person name="Gujja S."/>
            <person name="Hansen M."/>
            <person name="Howarth C."/>
            <person name="Imamovic A."/>
            <person name="Larimer J."/>
            <person name="McCowan C."/>
            <person name="Murphy C."/>
            <person name="Neiman D."/>
            <person name="Pearson M."/>
            <person name="Priest M."/>
            <person name="Roberts A."/>
            <person name="Saif S."/>
            <person name="Shea T."/>
            <person name="Sisk P."/>
            <person name="Sykes S."/>
            <person name="Wortman J."/>
            <person name="Nusbaum C."/>
            <person name="Birren B."/>
        </authorList>
    </citation>
    <scope>NUCLEOTIDE SEQUENCE [LARGE SCALE GENOMIC DNA]</scope>
    <source>
        <strain evidence="2 3">CIP 81.8</strain>
    </source>
</reference>
<evidence type="ECO:0000313" key="2">
    <source>
        <dbReference type="EMBL" id="ENV99504.1"/>
    </source>
</evidence>
<keyword evidence="3" id="KW-1185">Reference proteome</keyword>
<dbReference type="SUPFAM" id="SSF51197">
    <property type="entry name" value="Clavaminate synthase-like"/>
    <property type="match status" value="1"/>
</dbReference>
<protein>
    <recommendedName>
        <fullName evidence="4">TauD/TfdA-like domain-containing protein</fullName>
    </recommendedName>
</protein>
<dbReference type="GeneID" id="92919046"/>
<keyword evidence="1" id="KW-0560">Oxidoreductase</keyword>
<gene>
    <name evidence="2" type="ORF">F936_02588</name>
</gene>
<sequence length="339" mass="39146">MKNNTICEMEEDYILTNEQKFILENLFSEITADPYKQYEAFSIQVDGIKNKILELNNFEEFVSVFKKFSNGSFIEKPFLFIKNMPYDENVPVFDNEKPVLSKYELKKTFISEACLALISHLSSSTAIGYVNVNNGDVFQDIYPSKKLQNTQSQKAYQSINFHKDLANHFVRPDYVHMLSIRSPIENSVCTTFVRNLDVYNQFSEEEITLLRSPNFYTPFDDLTVLDGKYDVGEADKHPIFSGDYDIRFFENRTVAVSPVHQGLIDKVIAVMHSMKKRVQMLPGDFIAVANNYSVHGKEIIELNDPEAAWTRWMMKTVNVDDISNHRHHLVVGTNYLIKG</sequence>
<name>A0ABN0K7U0_ACICA</name>
<evidence type="ECO:0000256" key="1">
    <source>
        <dbReference type="ARBA" id="ARBA00023002"/>
    </source>
</evidence>
<evidence type="ECO:0008006" key="4">
    <source>
        <dbReference type="Google" id="ProtNLM"/>
    </source>
</evidence>
<comment type="caution">
    <text evidence="2">The sequence shown here is derived from an EMBL/GenBank/DDBJ whole genome shotgun (WGS) entry which is preliminary data.</text>
</comment>
<dbReference type="RefSeq" id="WP_005047867.1">
    <property type="nucleotide sequence ID" value="NZ_KB849780.1"/>
</dbReference>
<proteinExistence type="predicted"/>
<accession>A0ABN0K7U0</accession>
<organism evidence="2 3">
    <name type="scientific">Acinetobacter calcoaceticus DSM 30006 = CIP 81.8</name>
    <dbReference type="NCBI Taxonomy" id="981331"/>
    <lineage>
        <taxon>Bacteria</taxon>
        <taxon>Pseudomonadati</taxon>
        <taxon>Pseudomonadota</taxon>
        <taxon>Gammaproteobacteria</taxon>
        <taxon>Moraxellales</taxon>
        <taxon>Moraxellaceae</taxon>
        <taxon>Acinetobacter</taxon>
        <taxon>Acinetobacter calcoaceticus/baumannii complex</taxon>
    </lineage>
</organism>
<evidence type="ECO:0000313" key="3">
    <source>
        <dbReference type="Proteomes" id="UP000013024"/>
    </source>
</evidence>